<feature type="region of interest" description="Disordered" evidence="1">
    <location>
        <begin position="1"/>
        <end position="131"/>
    </location>
</feature>
<feature type="region of interest" description="Disordered" evidence="1">
    <location>
        <begin position="171"/>
        <end position="251"/>
    </location>
</feature>
<accession>M8B1C4</accession>
<dbReference type="AlphaFoldDB" id="M8B1C4"/>
<reference evidence="2" key="1">
    <citation type="submission" date="2015-06" db="UniProtKB">
        <authorList>
            <consortium name="EnsemblPlants"/>
        </authorList>
    </citation>
    <scope>IDENTIFICATION</scope>
</reference>
<proteinExistence type="predicted"/>
<name>M8B1C4_AEGTA</name>
<organism evidence="2">
    <name type="scientific">Aegilops tauschii</name>
    <name type="common">Tausch's goatgrass</name>
    <name type="synonym">Aegilops squarrosa</name>
    <dbReference type="NCBI Taxonomy" id="37682"/>
    <lineage>
        <taxon>Eukaryota</taxon>
        <taxon>Viridiplantae</taxon>
        <taxon>Streptophyta</taxon>
        <taxon>Embryophyta</taxon>
        <taxon>Tracheophyta</taxon>
        <taxon>Spermatophyta</taxon>
        <taxon>Magnoliopsida</taxon>
        <taxon>Liliopsida</taxon>
        <taxon>Poales</taxon>
        <taxon>Poaceae</taxon>
        <taxon>BOP clade</taxon>
        <taxon>Pooideae</taxon>
        <taxon>Triticodae</taxon>
        <taxon>Triticeae</taxon>
        <taxon>Triticinae</taxon>
        <taxon>Aegilops</taxon>
    </lineage>
</organism>
<sequence>MAPMQGKAAEVGWLRSDGEGGEVAEELLGRRQEGWEEGQAARRGDAGTGTWGDAQGEEVELPADGCAGPRAGRGRRRGAVAGAGARAAGEEAGQGHAPVHAGPARGAVPAARAAHALPPSPRPPPPPHTAAQATAVVAALEAPQIVLRKLTFFTCSSRRSSEENVKIVEMDSGEQPARRGGARGGDRQFSSVEYHHGGRSSPAPSAMTELSPRASSWHLEDRLSFGTAHSSPHSHSHNAPAAMTEPAGSLY</sequence>
<evidence type="ECO:0000256" key="1">
    <source>
        <dbReference type="SAM" id="MobiDB-lite"/>
    </source>
</evidence>
<feature type="compositionally biased region" description="Low complexity" evidence="1">
    <location>
        <begin position="228"/>
        <end position="242"/>
    </location>
</feature>
<dbReference type="EnsemblPlants" id="EMT07776">
    <property type="protein sequence ID" value="EMT07776"/>
    <property type="gene ID" value="F775_43687"/>
</dbReference>
<feature type="compositionally biased region" description="Low complexity" evidence="1">
    <location>
        <begin position="79"/>
        <end position="117"/>
    </location>
</feature>
<evidence type="ECO:0000313" key="2">
    <source>
        <dbReference type="EnsemblPlants" id="EMT07776"/>
    </source>
</evidence>
<protein>
    <submittedName>
        <fullName evidence="2">Uncharacterized protein</fullName>
    </submittedName>
</protein>
<feature type="compositionally biased region" description="Basic and acidic residues" evidence="1">
    <location>
        <begin position="27"/>
        <end position="45"/>
    </location>
</feature>
<feature type="compositionally biased region" description="Pro residues" evidence="1">
    <location>
        <begin position="118"/>
        <end position="128"/>
    </location>
</feature>